<dbReference type="InterPro" id="IPR016132">
    <property type="entry name" value="Phyto_chromo_attachment"/>
</dbReference>
<dbReference type="SUPFAM" id="SSF55785">
    <property type="entry name" value="PYP-like sensor domain (PAS domain)"/>
    <property type="match status" value="3"/>
</dbReference>
<keyword evidence="6" id="KW-0067">ATP-binding</keyword>
<feature type="domain" description="Histidine kinase" evidence="9">
    <location>
        <begin position="736"/>
        <end position="930"/>
    </location>
</feature>
<dbReference type="Gene3D" id="3.30.450.40">
    <property type="match status" value="2"/>
</dbReference>
<dbReference type="PROSITE" id="PS50109">
    <property type="entry name" value="HIS_KIN"/>
    <property type="match status" value="1"/>
</dbReference>
<evidence type="ECO:0000256" key="3">
    <source>
        <dbReference type="ARBA" id="ARBA00022679"/>
    </source>
</evidence>
<dbReference type="Pfam" id="PF13188">
    <property type="entry name" value="PAS_8"/>
    <property type="match status" value="1"/>
</dbReference>
<evidence type="ECO:0000256" key="1">
    <source>
        <dbReference type="ARBA" id="ARBA00006402"/>
    </source>
</evidence>
<comment type="caution">
    <text evidence="12">The sequence shown here is derived from an EMBL/GenBank/DDBJ whole genome shotgun (WGS) entry which is preliminary data.</text>
</comment>
<dbReference type="InterPro" id="IPR036890">
    <property type="entry name" value="HATPase_C_sf"/>
</dbReference>
<reference evidence="12 13" key="1">
    <citation type="journal article" date="2020" name="ISME J.">
        <title>Comparative genomics reveals insights into cyanobacterial evolution and habitat adaptation.</title>
        <authorList>
            <person name="Chen M.Y."/>
            <person name="Teng W.K."/>
            <person name="Zhao L."/>
            <person name="Hu C.X."/>
            <person name="Zhou Y.K."/>
            <person name="Han B.P."/>
            <person name="Song L.R."/>
            <person name="Shu W.S."/>
        </authorList>
    </citation>
    <scope>NUCLEOTIDE SEQUENCE [LARGE SCALE GENOMIC DNA]</scope>
    <source>
        <strain evidence="12 13">FACHB-391</strain>
    </source>
</reference>
<feature type="domain" description="PAS" evidence="10">
    <location>
        <begin position="166"/>
        <end position="232"/>
    </location>
</feature>
<dbReference type="InterPro" id="IPR005467">
    <property type="entry name" value="His_kinase_dom"/>
</dbReference>
<evidence type="ECO:0000256" key="2">
    <source>
        <dbReference type="ARBA" id="ARBA00022553"/>
    </source>
</evidence>
<dbReference type="InterPro" id="IPR013767">
    <property type="entry name" value="PAS_fold"/>
</dbReference>
<dbReference type="InterPro" id="IPR000700">
    <property type="entry name" value="PAS-assoc_C"/>
</dbReference>
<evidence type="ECO:0000313" key="13">
    <source>
        <dbReference type="Proteomes" id="UP000604661"/>
    </source>
</evidence>
<dbReference type="InterPro" id="IPR003594">
    <property type="entry name" value="HATPase_dom"/>
</dbReference>
<dbReference type="Pfam" id="PF00989">
    <property type="entry name" value="PAS"/>
    <property type="match status" value="1"/>
</dbReference>
<dbReference type="InterPro" id="IPR001610">
    <property type="entry name" value="PAC"/>
</dbReference>
<proteinExistence type="inferred from homology"/>
<dbReference type="Pfam" id="PF13426">
    <property type="entry name" value="PAS_9"/>
    <property type="match status" value="1"/>
</dbReference>
<dbReference type="PANTHER" id="PTHR43065">
    <property type="entry name" value="SENSOR HISTIDINE KINASE"/>
    <property type="match status" value="1"/>
</dbReference>
<dbReference type="InterPro" id="IPR003018">
    <property type="entry name" value="GAF"/>
</dbReference>
<dbReference type="NCBIfam" id="TIGR00229">
    <property type="entry name" value="sensory_box"/>
    <property type="match status" value="3"/>
</dbReference>
<evidence type="ECO:0000259" key="11">
    <source>
        <dbReference type="PROSITE" id="PS50113"/>
    </source>
</evidence>
<dbReference type="SMART" id="SM00086">
    <property type="entry name" value="PAC"/>
    <property type="match status" value="2"/>
</dbReference>
<dbReference type="Pfam" id="PF07568">
    <property type="entry name" value="HisKA_2"/>
    <property type="match status" value="1"/>
</dbReference>
<dbReference type="InterPro" id="IPR011495">
    <property type="entry name" value="Sig_transdc_His_kin_sub2_dim/P"/>
</dbReference>
<evidence type="ECO:0000256" key="5">
    <source>
        <dbReference type="ARBA" id="ARBA00022777"/>
    </source>
</evidence>
<dbReference type="Gene3D" id="3.30.565.10">
    <property type="entry name" value="Histidine kinase-like ATPase, C-terminal domain"/>
    <property type="match status" value="1"/>
</dbReference>
<keyword evidence="7" id="KW-0902">Two-component regulatory system</keyword>
<evidence type="ECO:0000259" key="9">
    <source>
        <dbReference type="PROSITE" id="PS50109"/>
    </source>
</evidence>
<dbReference type="SMART" id="SM00065">
    <property type="entry name" value="GAF"/>
    <property type="match status" value="2"/>
</dbReference>
<dbReference type="Pfam" id="PF02518">
    <property type="entry name" value="HATPase_c"/>
    <property type="match status" value="1"/>
</dbReference>
<dbReference type="InterPro" id="IPR029016">
    <property type="entry name" value="GAF-like_dom_sf"/>
</dbReference>
<keyword evidence="2" id="KW-0597">Phosphoprotein</keyword>
<dbReference type="Gene3D" id="3.30.450.20">
    <property type="entry name" value="PAS domain"/>
    <property type="match status" value="4"/>
</dbReference>
<gene>
    <name evidence="12" type="ORF">H6G95_22505</name>
</gene>
<dbReference type="SMART" id="SM00387">
    <property type="entry name" value="HATPase_c"/>
    <property type="match status" value="1"/>
</dbReference>
<keyword evidence="13" id="KW-1185">Reference proteome</keyword>
<dbReference type="Proteomes" id="UP000604661">
    <property type="component" value="Unassembled WGS sequence"/>
</dbReference>
<keyword evidence="4" id="KW-0547">Nucleotide-binding</keyword>
<feature type="domain" description="PAS" evidence="10">
    <location>
        <begin position="414"/>
        <end position="468"/>
    </location>
</feature>
<dbReference type="Pfam" id="PF01590">
    <property type="entry name" value="GAF"/>
    <property type="match status" value="2"/>
</dbReference>
<evidence type="ECO:0000256" key="6">
    <source>
        <dbReference type="ARBA" id="ARBA00022840"/>
    </source>
</evidence>
<dbReference type="PROSITE" id="PS50113">
    <property type="entry name" value="PAC"/>
    <property type="match status" value="1"/>
</dbReference>
<dbReference type="CDD" id="cd00130">
    <property type="entry name" value="PAS"/>
    <property type="match status" value="2"/>
</dbReference>
<protein>
    <submittedName>
        <fullName evidence="12">PAS domain S-box protein</fullName>
    </submittedName>
</protein>
<dbReference type="InterPro" id="IPR000014">
    <property type="entry name" value="PAS"/>
</dbReference>
<evidence type="ECO:0000256" key="4">
    <source>
        <dbReference type="ARBA" id="ARBA00022741"/>
    </source>
</evidence>
<dbReference type="SUPFAM" id="SSF55874">
    <property type="entry name" value="ATPase domain of HSP90 chaperone/DNA topoisomerase II/histidine kinase"/>
    <property type="match status" value="1"/>
</dbReference>
<comment type="similarity">
    <text evidence="1">In the N-terminal section; belongs to the phytochrome family.</text>
</comment>
<feature type="domain" description="PAC" evidence="11">
    <location>
        <begin position="363"/>
        <end position="413"/>
    </location>
</feature>
<keyword evidence="5" id="KW-0418">Kinase</keyword>
<evidence type="ECO:0000313" key="12">
    <source>
        <dbReference type="EMBL" id="MBD2563333.1"/>
    </source>
</evidence>
<dbReference type="PROSITE" id="PS50112">
    <property type="entry name" value="PAS"/>
    <property type="match status" value="2"/>
</dbReference>
<keyword evidence="3" id="KW-0808">Transferase</keyword>
<dbReference type="PROSITE" id="PS50046">
    <property type="entry name" value="PHYTOCHROME_2"/>
    <property type="match status" value="1"/>
</dbReference>
<evidence type="ECO:0000256" key="7">
    <source>
        <dbReference type="ARBA" id="ARBA00023012"/>
    </source>
</evidence>
<evidence type="ECO:0000259" key="10">
    <source>
        <dbReference type="PROSITE" id="PS50112"/>
    </source>
</evidence>
<feature type="domain" description="Phytochrome chromophore attachment site" evidence="8">
    <location>
        <begin position="552"/>
        <end position="695"/>
    </location>
</feature>
<accession>A0ABR8F1F7</accession>
<name>A0ABR8F1F7_NOSLI</name>
<dbReference type="EMBL" id="JACJTE010000028">
    <property type="protein sequence ID" value="MBD2563333.1"/>
    <property type="molecule type" value="Genomic_DNA"/>
</dbReference>
<dbReference type="SUPFAM" id="SSF55781">
    <property type="entry name" value="GAF domain-like"/>
    <property type="match status" value="2"/>
</dbReference>
<dbReference type="RefSeq" id="WP_190896918.1">
    <property type="nucleotide sequence ID" value="NZ_JACJTE010000028.1"/>
</dbReference>
<organism evidence="12 13">
    <name type="scientific">Nostoc linckia FACHB-391</name>
    <dbReference type="NCBI Taxonomy" id="2692906"/>
    <lineage>
        <taxon>Bacteria</taxon>
        <taxon>Bacillati</taxon>
        <taxon>Cyanobacteriota</taxon>
        <taxon>Cyanophyceae</taxon>
        <taxon>Nostocales</taxon>
        <taxon>Nostocaceae</taxon>
        <taxon>Nostoc</taxon>
    </lineage>
</organism>
<dbReference type="InterPro" id="IPR035965">
    <property type="entry name" value="PAS-like_dom_sf"/>
</dbReference>
<dbReference type="PANTHER" id="PTHR43065:SF23">
    <property type="entry name" value="SENSOR HISTIDINE KINASE PDTAS"/>
    <property type="match status" value="1"/>
</dbReference>
<dbReference type="SMART" id="SM00091">
    <property type="entry name" value="PAS"/>
    <property type="match status" value="3"/>
</dbReference>
<evidence type="ECO:0000259" key="8">
    <source>
        <dbReference type="PROSITE" id="PS50046"/>
    </source>
</evidence>
<sequence>MLFPENESQRLEVLNQYQILDTPPEEVFDELAQLAANLCETPIALISLVDAEREWFKSKIGITISEVPRSISFGNYTILQSQILIIPDTLQDERFSTNPLVTSNNYFRFYASVPLITSSGFALGSLCVIDYAPRNLAVKEQAALQLLARQVIRYLELHRQKVIDDSQRSFNLLFSKNPNPMWVYNQNNLQFLDVNEAAVVHYGYSREEFLQMRITDIFLPEDVPIFIEYLRQRHSNLHFAGQWQQRRKCGEIIDVEIVTHKIDYAKYNARLVNIRDITEHKRIAKMLQETEARFRVISEAIPVPFLISRLSDGLILYANPELLQTFQFSAEYLVNGKSLLDLYHNIADLETLLKVLNQHGFIHNYELQLKRADGSYFWAIASLQYLIFNGESAILTVFYDINARKNIETKLQEQNEFLQTIFESIPLMIALIDTNGKLQWVNQEWESVLGWKFQDFQTGDVLESLYPNPEYRQYVINSIQSAQRNWSDFKTQMQDGHLLDTSWTNVKLSNGQIIGLGQDITERKQTELALKAQAEREQLMRTVAQRIRQSLNLQDILNATVQEVRDLLGVDRVVVYQFDPEMIGTIVAESVEPGWTVSLNVQIHDTCFQAGAGLEYYQRRKRAIANIYEARLTDCHIRLLEQFEVKANLVVPILLEVSSKNSGSHLWGLLIAHQCSGFREWEENQLDLLDQLTVQLAIAIQQSSIFEQAQTELVQRQKAQVKLRNALAEKEVLLKEVHHRVKNNLQIVSSLLQLQSQTLKDPEVIKVLRESQNRIESISLIHKNLYTSANIGQIDVADYIHNLAASLLISYQICPGKIGLETDIDSVSLNVDQAIACGLVINELISNALKHAFPNQQVGTISITLRNVGNNIEMTIRDNGIGLPDNLDWTNTDSLGLSLVYDLVTEQLEGCINLERNHGTVFKIQFTQLTLH</sequence>